<sequence length="92" mass="9984">MPLKTSHVNGLMHIKSVEVERFSVVGVWKFGQKPGGQGHGLMAGVSVVRAKCRWRPAKGLMYVKSVGAQMSPVEVECKFGERVSSSGVIRVT</sequence>
<proteinExistence type="predicted"/>
<keyword evidence="2" id="KW-1185">Reference proteome</keyword>
<accession>A0A8X6SL56</accession>
<reference evidence="1" key="1">
    <citation type="submission" date="2020-08" db="EMBL/GenBank/DDBJ databases">
        <title>Multicomponent nature underlies the extraordinary mechanical properties of spider dragline silk.</title>
        <authorList>
            <person name="Kono N."/>
            <person name="Nakamura H."/>
            <person name="Mori M."/>
            <person name="Yoshida Y."/>
            <person name="Ohtoshi R."/>
            <person name="Malay A.D."/>
            <person name="Moran D.A.P."/>
            <person name="Tomita M."/>
            <person name="Numata K."/>
            <person name="Arakawa K."/>
        </authorList>
    </citation>
    <scope>NUCLEOTIDE SEQUENCE</scope>
</reference>
<dbReference type="AlphaFoldDB" id="A0A8X6SL56"/>
<comment type="caution">
    <text evidence="1">The sequence shown here is derived from an EMBL/GenBank/DDBJ whole genome shotgun (WGS) entry which is preliminary data.</text>
</comment>
<protein>
    <submittedName>
        <fullName evidence="1">Uncharacterized protein</fullName>
    </submittedName>
</protein>
<name>A0A8X6SL56_TRICX</name>
<dbReference type="Proteomes" id="UP000887159">
    <property type="component" value="Unassembled WGS sequence"/>
</dbReference>
<evidence type="ECO:0000313" key="2">
    <source>
        <dbReference type="Proteomes" id="UP000887159"/>
    </source>
</evidence>
<gene>
    <name evidence="1" type="ORF">TNCV_1284271</name>
</gene>
<dbReference type="EMBL" id="BMAU01021335">
    <property type="protein sequence ID" value="GFY15782.1"/>
    <property type="molecule type" value="Genomic_DNA"/>
</dbReference>
<organism evidence="1 2">
    <name type="scientific">Trichonephila clavipes</name>
    <name type="common">Golden silk orbweaver</name>
    <name type="synonym">Nephila clavipes</name>
    <dbReference type="NCBI Taxonomy" id="2585209"/>
    <lineage>
        <taxon>Eukaryota</taxon>
        <taxon>Metazoa</taxon>
        <taxon>Ecdysozoa</taxon>
        <taxon>Arthropoda</taxon>
        <taxon>Chelicerata</taxon>
        <taxon>Arachnida</taxon>
        <taxon>Araneae</taxon>
        <taxon>Araneomorphae</taxon>
        <taxon>Entelegynae</taxon>
        <taxon>Araneoidea</taxon>
        <taxon>Nephilidae</taxon>
        <taxon>Trichonephila</taxon>
    </lineage>
</organism>
<evidence type="ECO:0000313" key="1">
    <source>
        <dbReference type="EMBL" id="GFY15782.1"/>
    </source>
</evidence>